<feature type="region of interest" description="Disordered" evidence="3">
    <location>
        <begin position="249"/>
        <end position="280"/>
    </location>
</feature>
<evidence type="ECO:0000313" key="6">
    <source>
        <dbReference type="Proteomes" id="UP000006352"/>
    </source>
</evidence>
<dbReference type="Gene3D" id="1.10.10.10">
    <property type="entry name" value="Winged helix-like DNA-binding domain superfamily/Winged helix DNA-binding domain"/>
    <property type="match status" value="1"/>
</dbReference>
<feature type="compositionally biased region" description="Polar residues" evidence="3">
    <location>
        <begin position="483"/>
        <end position="495"/>
    </location>
</feature>
<feature type="compositionally biased region" description="Acidic residues" evidence="3">
    <location>
        <begin position="1128"/>
        <end position="1142"/>
    </location>
</feature>
<feature type="region of interest" description="Disordered" evidence="3">
    <location>
        <begin position="183"/>
        <end position="224"/>
    </location>
</feature>
<proteinExistence type="predicted"/>
<feature type="region of interest" description="Disordered" evidence="3">
    <location>
        <begin position="628"/>
        <end position="648"/>
    </location>
</feature>
<feature type="region of interest" description="Disordered" evidence="3">
    <location>
        <begin position="1107"/>
        <end position="1142"/>
    </location>
</feature>
<sequence length="1150" mass="123082">MVSQAPLSKNPPLSYADRAKKAQNAGQKSSSSQRVFSQAMSTGATSTSNIATSGPSTIPRNEGNAVESPSLAAVPPASSPQSVSPLPSQVNANGDVKHPVNDSLAAGPPAQTETFPTSASISDSISPQPPAVNVWNLRKEQMAQARARSNHNSIQKPLSSANHPPLQEPHLRGSSILQEQNTRIGTASSSTSQPVVTAGPAAAAGRSAQSMTNGNGDAHSEGSEAAVLRPQARALQVADDEENWPEVGKMVSQASSVSGHVEGEQAGGYERDTSREGSQGHAASRKSAFFLFAPYQTLRPVLFLCFSGSFVKKRNGYQYLLPSYKPPLTPRVHNNLDIVRNICITTSPILDMPRPPQGLRHLRQARRDKVTGSAQSSPPAGYGRGGRHLPEEGVAGPPTSSNAASKSVSMRPSRAGSPQAFQTVLPPPEFVPNSMMGYRALPPSLTRSGPSPAEHIQDPSSMNNTMPPYYASPPPIPPPVSAQRSYHSPHSSGSPVQPPYPLQPHAPVPHMYGAPSGQGPIHLPYAGTPPYPVYPSYSYGYPPYMYWSAGPVSHSPVAPDGVPPATVLMRPPPQTDADVTGYRDTGFVLPPPATYDRPREKSEGGLDTGGDNGFERGRRIRELSFGSIGATVDSGSPGPPIALPTQSGVLGLDVGRSKEVEQEGSDTDKPIPPFAIGVAPGESGPARIRSRTRTTSKGPTLAPGEAFSVAISTTEQSGPVQAGEVDTSNASTVVRGGEMKWQFGSTVEAEEYIDMGGRGTDAVHALPANTTMGSDSLVSEAGEVVPVVHVDGTNHVPLPLEGHDMTVTNGLATAHSPSYGHLAPPSTSDPGSPDDLRVKDYGFGFGRKPGYQPSPTSEERGTRDKRDWQDREPVYGRPRRGSLGGGFGYDRGGHDRGGYSGRRGRGMGYAGRGGYHSRAHSRGGGAYQAGQARQPPFIVQPALQPLQTDMNGFYSHPPPQMTTYYTPTPTYETYPAAYSPVYPPPLQSASSAPPVPQPQSPLSFPLDPTRYFLLGQLEYYLSPQNVVQDFYLRQQARIQYFQPLFLLIAYYRRWIRLTMDLSLVTDVLTLSSLVEVQSGHVRMRQWEQYVLPNASQSTVEEAEIQQQPQEMAQQTSEAIFPSKGPSSEIEECDEGEDEEEEDVVFVLERD</sequence>
<feature type="domain" description="HTH La-type RNA-binding" evidence="4">
    <location>
        <begin position="1003"/>
        <end position="1093"/>
    </location>
</feature>
<feature type="compositionally biased region" description="Polar residues" evidence="3">
    <location>
        <begin position="398"/>
        <end position="410"/>
    </location>
</feature>
<feature type="region of interest" description="Disordered" evidence="3">
    <location>
        <begin position="575"/>
        <end position="615"/>
    </location>
</feature>
<dbReference type="InterPro" id="IPR006630">
    <property type="entry name" value="La_HTH"/>
</dbReference>
<dbReference type="STRING" id="599839.J4IA91"/>
<evidence type="ECO:0000256" key="1">
    <source>
        <dbReference type="ARBA" id="ARBA00022884"/>
    </source>
</evidence>
<gene>
    <name evidence="5" type="ORF">FIBRA_04603</name>
</gene>
<evidence type="ECO:0000259" key="4">
    <source>
        <dbReference type="PROSITE" id="PS50961"/>
    </source>
</evidence>
<dbReference type="InParanoid" id="J4IA91"/>
<feature type="compositionally biased region" description="Polar residues" evidence="3">
    <location>
        <begin position="183"/>
        <end position="192"/>
    </location>
</feature>
<evidence type="ECO:0000313" key="5">
    <source>
        <dbReference type="EMBL" id="CCM02501.1"/>
    </source>
</evidence>
<feature type="region of interest" description="Disordered" evidence="3">
    <location>
        <begin position="364"/>
        <end position="513"/>
    </location>
</feature>
<dbReference type="PROSITE" id="PS50961">
    <property type="entry name" value="HTH_LA"/>
    <property type="match status" value="1"/>
</dbReference>
<dbReference type="GeneID" id="24097412"/>
<dbReference type="HOGENOM" id="CLU_008575_0_0_1"/>
<feature type="region of interest" description="Disordered" evidence="3">
    <location>
        <begin position="145"/>
        <end position="170"/>
    </location>
</feature>
<dbReference type="SUPFAM" id="SSF46785">
    <property type="entry name" value="Winged helix' DNA-binding domain"/>
    <property type="match status" value="1"/>
</dbReference>
<organism evidence="5 6">
    <name type="scientific">Fibroporia radiculosa</name>
    <dbReference type="NCBI Taxonomy" id="599839"/>
    <lineage>
        <taxon>Eukaryota</taxon>
        <taxon>Fungi</taxon>
        <taxon>Dikarya</taxon>
        <taxon>Basidiomycota</taxon>
        <taxon>Agaricomycotina</taxon>
        <taxon>Agaricomycetes</taxon>
        <taxon>Polyporales</taxon>
        <taxon>Fibroporiaceae</taxon>
        <taxon>Fibroporia</taxon>
    </lineage>
</organism>
<feature type="compositionally biased region" description="Low complexity" evidence="3">
    <location>
        <begin position="68"/>
        <end position="90"/>
    </location>
</feature>
<evidence type="ECO:0000256" key="3">
    <source>
        <dbReference type="SAM" id="MobiDB-lite"/>
    </source>
</evidence>
<feature type="compositionally biased region" description="Pro residues" evidence="3">
    <location>
        <begin position="496"/>
        <end position="507"/>
    </location>
</feature>
<feature type="region of interest" description="Disordered" evidence="3">
    <location>
        <begin position="1"/>
        <end position="127"/>
    </location>
</feature>
<dbReference type="OrthoDB" id="340227at2759"/>
<dbReference type="InterPro" id="IPR036388">
    <property type="entry name" value="WH-like_DNA-bd_sf"/>
</dbReference>
<feature type="compositionally biased region" description="Polar residues" evidence="3">
    <location>
        <begin position="24"/>
        <end position="59"/>
    </location>
</feature>
<feature type="compositionally biased region" description="Pro residues" evidence="3">
    <location>
        <begin position="470"/>
        <end position="480"/>
    </location>
</feature>
<feature type="compositionally biased region" description="Basic and acidic residues" evidence="3">
    <location>
        <begin position="857"/>
        <end position="874"/>
    </location>
</feature>
<dbReference type="EMBL" id="HE797083">
    <property type="protein sequence ID" value="CCM02501.1"/>
    <property type="molecule type" value="Genomic_DNA"/>
</dbReference>
<name>J4IA91_9APHY</name>
<dbReference type="Proteomes" id="UP000006352">
    <property type="component" value="Unassembled WGS sequence"/>
</dbReference>
<reference evidence="5 6" key="1">
    <citation type="journal article" date="2012" name="Appl. Environ. Microbiol.">
        <title>Short-read sequencing for genomic analysis of the brown rot fungus Fibroporia radiculosa.</title>
        <authorList>
            <person name="Tang J.D."/>
            <person name="Perkins A.D."/>
            <person name="Sonstegard T.S."/>
            <person name="Schroeder S.G."/>
            <person name="Burgess S.C."/>
            <person name="Diehl S.V."/>
        </authorList>
    </citation>
    <scope>NUCLEOTIDE SEQUENCE [LARGE SCALE GENOMIC DNA]</scope>
    <source>
        <strain evidence="5 6">TFFH 294</strain>
    </source>
</reference>
<feature type="compositionally biased region" description="Low complexity" evidence="3">
    <location>
        <begin position="193"/>
        <end position="212"/>
    </location>
</feature>
<feature type="compositionally biased region" description="Polar residues" evidence="3">
    <location>
        <begin position="150"/>
        <end position="162"/>
    </location>
</feature>
<dbReference type="GO" id="GO:0003723">
    <property type="term" value="F:RNA binding"/>
    <property type="evidence" value="ECO:0007669"/>
    <property type="project" value="UniProtKB-UniRule"/>
</dbReference>
<keyword evidence="1 2" id="KW-0694">RNA-binding</keyword>
<dbReference type="SMART" id="SM00715">
    <property type="entry name" value="LA"/>
    <property type="match status" value="1"/>
</dbReference>
<feature type="compositionally biased region" description="Polar residues" evidence="3">
    <location>
        <begin position="111"/>
        <end position="126"/>
    </location>
</feature>
<dbReference type="InterPro" id="IPR036390">
    <property type="entry name" value="WH_DNA-bd_sf"/>
</dbReference>
<accession>J4IA91</accession>
<keyword evidence="6" id="KW-1185">Reference proteome</keyword>
<feature type="compositionally biased region" description="Low complexity" evidence="3">
    <location>
        <begin position="824"/>
        <end position="833"/>
    </location>
</feature>
<feature type="region of interest" description="Disordered" evidence="3">
    <location>
        <begin position="679"/>
        <end position="703"/>
    </location>
</feature>
<feature type="region of interest" description="Disordered" evidence="3">
    <location>
        <begin position="810"/>
        <end position="903"/>
    </location>
</feature>
<protein>
    <recommendedName>
        <fullName evidence="4">HTH La-type RNA-binding domain-containing protein</fullName>
    </recommendedName>
</protein>
<dbReference type="RefSeq" id="XP_012181784.1">
    <property type="nucleotide sequence ID" value="XM_012326394.1"/>
</dbReference>
<dbReference type="AlphaFoldDB" id="J4IA91"/>
<evidence type="ECO:0000256" key="2">
    <source>
        <dbReference type="PROSITE-ProRule" id="PRU00332"/>
    </source>
</evidence>